<protein>
    <recommendedName>
        <fullName evidence="3">Lipoprotein</fullName>
    </recommendedName>
</protein>
<evidence type="ECO:0000313" key="2">
    <source>
        <dbReference type="Proteomes" id="UP001138709"/>
    </source>
</evidence>
<reference evidence="1" key="2">
    <citation type="journal article" date="2021" name="Syst. Appl. Microbiol.">
        <title>Roseomonas hellenica sp. nov., isolated from roots of wild-growing Alkanna tinctoria.</title>
        <authorList>
            <person name="Rat A."/>
            <person name="Naranjo H.D."/>
            <person name="Lebbe L."/>
            <person name="Cnockaert M."/>
            <person name="Krigas N."/>
            <person name="Grigoriadou K."/>
            <person name="Maloupa E."/>
            <person name="Willems A."/>
        </authorList>
    </citation>
    <scope>NUCLEOTIDE SEQUENCE</scope>
    <source>
        <strain evidence="1">LMG 31228</strain>
    </source>
</reference>
<name>A0A9X9X9E0_9PROT</name>
<proteinExistence type="predicted"/>
<reference evidence="1" key="1">
    <citation type="submission" date="2020-01" db="EMBL/GenBank/DDBJ databases">
        <authorList>
            <person name="Rat A."/>
        </authorList>
    </citation>
    <scope>NUCLEOTIDE SEQUENCE</scope>
    <source>
        <strain evidence="1">LMG 31228</strain>
    </source>
</reference>
<sequence length="206" mass="21044">MPRLIAQARLAWRGRGGAGAAAVSPGRSLVAACLLLTACSAMEEASRPPLDTLATRMPAEIAGFVLGDAAQRPGPTLALDYATRNRAAVATVLVYGTGGRAAPSDPAAPEFDRELSSAVTEVTEAPSGRTGRRLTEQRRVTVADPGLRCAVMSGAFGRAPVTRHVCIGSAEGRFVKVQVTMASGAPSESADAMAFAAGVVRAVRGG</sequence>
<dbReference type="AlphaFoldDB" id="A0A9X9X9E0"/>
<evidence type="ECO:0000313" key="1">
    <source>
        <dbReference type="EMBL" id="MBR0680326.1"/>
    </source>
</evidence>
<dbReference type="Proteomes" id="UP001138709">
    <property type="component" value="Unassembled WGS sequence"/>
</dbReference>
<dbReference type="RefSeq" id="WP_211845851.1">
    <property type="nucleotide sequence ID" value="NZ_JAAEDL010000005.1"/>
</dbReference>
<gene>
    <name evidence="1" type="ORF">GXW74_07495</name>
</gene>
<evidence type="ECO:0008006" key="3">
    <source>
        <dbReference type="Google" id="ProtNLM"/>
    </source>
</evidence>
<dbReference type="EMBL" id="JAAEDL010000005">
    <property type="protein sequence ID" value="MBR0680326.1"/>
    <property type="molecule type" value="Genomic_DNA"/>
</dbReference>
<accession>A0A9X9X9E0</accession>
<organism evidence="1 2">
    <name type="scientific">Neoroseomonas eburnea</name>
    <dbReference type="NCBI Taxonomy" id="1346889"/>
    <lineage>
        <taxon>Bacteria</taxon>
        <taxon>Pseudomonadati</taxon>
        <taxon>Pseudomonadota</taxon>
        <taxon>Alphaproteobacteria</taxon>
        <taxon>Acetobacterales</taxon>
        <taxon>Acetobacteraceae</taxon>
        <taxon>Neoroseomonas</taxon>
    </lineage>
</organism>
<keyword evidence="2" id="KW-1185">Reference proteome</keyword>
<comment type="caution">
    <text evidence="1">The sequence shown here is derived from an EMBL/GenBank/DDBJ whole genome shotgun (WGS) entry which is preliminary data.</text>
</comment>